<accession>A0AA39IQJ1</accession>
<evidence type="ECO:0000313" key="3">
    <source>
        <dbReference type="Proteomes" id="UP001175271"/>
    </source>
</evidence>
<protein>
    <submittedName>
        <fullName evidence="2">Uncharacterized protein</fullName>
    </submittedName>
</protein>
<keyword evidence="1" id="KW-0812">Transmembrane</keyword>
<evidence type="ECO:0000256" key="1">
    <source>
        <dbReference type="SAM" id="Phobius"/>
    </source>
</evidence>
<proteinExistence type="predicted"/>
<comment type="caution">
    <text evidence="2">The sequence shown here is derived from an EMBL/GenBank/DDBJ whole genome shotgun (WGS) entry which is preliminary data.</text>
</comment>
<keyword evidence="3" id="KW-1185">Reference proteome</keyword>
<dbReference type="Proteomes" id="UP001175271">
    <property type="component" value="Unassembled WGS sequence"/>
</dbReference>
<keyword evidence="1" id="KW-0472">Membrane</keyword>
<name>A0AA39IQJ1_9BILA</name>
<dbReference type="AlphaFoldDB" id="A0AA39IQJ1"/>
<reference evidence="2" key="1">
    <citation type="submission" date="2023-06" db="EMBL/GenBank/DDBJ databases">
        <title>Genomic analysis of the entomopathogenic nematode Steinernema hermaphroditum.</title>
        <authorList>
            <person name="Schwarz E.M."/>
            <person name="Heppert J.K."/>
            <person name="Baniya A."/>
            <person name="Schwartz H.T."/>
            <person name="Tan C.-H."/>
            <person name="Antoshechkin I."/>
            <person name="Sternberg P.W."/>
            <person name="Goodrich-Blair H."/>
            <person name="Dillman A.R."/>
        </authorList>
    </citation>
    <scope>NUCLEOTIDE SEQUENCE</scope>
    <source>
        <strain evidence="2">PS9179</strain>
        <tissue evidence="2">Whole animal</tissue>
    </source>
</reference>
<keyword evidence="1" id="KW-1133">Transmembrane helix</keyword>
<feature type="transmembrane region" description="Helical" evidence="1">
    <location>
        <begin position="16"/>
        <end position="40"/>
    </location>
</feature>
<dbReference type="EMBL" id="JAUCMV010000001">
    <property type="protein sequence ID" value="KAK0428635.1"/>
    <property type="molecule type" value="Genomic_DNA"/>
</dbReference>
<sequence length="72" mass="8241">MVSERERAVAEERSSILVISAVVCVIWLGSIGFAFVRAFLLVRKTNRLVVHASKHRHRSSFAWIDEKLFADK</sequence>
<gene>
    <name evidence="2" type="ORF">QR680_010919</name>
</gene>
<organism evidence="2 3">
    <name type="scientific">Steinernema hermaphroditum</name>
    <dbReference type="NCBI Taxonomy" id="289476"/>
    <lineage>
        <taxon>Eukaryota</taxon>
        <taxon>Metazoa</taxon>
        <taxon>Ecdysozoa</taxon>
        <taxon>Nematoda</taxon>
        <taxon>Chromadorea</taxon>
        <taxon>Rhabditida</taxon>
        <taxon>Tylenchina</taxon>
        <taxon>Panagrolaimomorpha</taxon>
        <taxon>Strongyloidoidea</taxon>
        <taxon>Steinernematidae</taxon>
        <taxon>Steinernema</taxon>
    </lineage>
</organism>
<evidence type="ECO:0000313" key="2">
    <source>
        <dbReference type="EMBL" id="KAK0428635.1"/>
    </source>
</evidence>